<keyword evidence="5 7" id="KW-1133">Transmembrane helix</keyword>
<dbReference type="Proteomes" id="UP001203665">
    <property type="component" value="Unassembled WGS sequence"/>
</dbReference>
<evidence type="ECO:0000256" key="1">
    <source>
        <dbReference type="ARBA" id="ARBA00004651"/>
    </source>
</evidence>
<keyword evidence="3" id="KW-1003">Cell membrane</keyword>
<evidence type="ECO:0000256" key="3">
    <source>
        <dbReference type="ARBA" id="ARBA00022475"/>
    </source>
</evidence>
<dbReference type="EMBL" id="JAMQJY010000001">
    <property type="protein sequence ID" value="MCM2675925.1"/>
    <property type="molecule type" value="Genomic_DNA"/>
</dbReference>
<keyword evidence="6 7" id="KW-0472">Membrane</keyword>
<keyword evidence="4 7" id="KW-0812">Transmembrane</keyword>
<comment type="similarity">
    <text evidence="2">Belongs to the CpsC/CapA family.</text>
</comment>
<sequence length="235" mass="25824">MEETISLKDIFLTLRRRLKLLIILPIIAMVVAAAVSFFLLTPMFQNSTQLLVNQTNPNPENAFSQNEIRTNIELISTYNEIIKSPYILDKVIEEADVNLTVSQLNQMITVSSANDSQVMNITVEDSSAEQAAMLVNTIASVFEQEVPGLFSVENVSILSPATFTENQSPVSPNKMLNIAIAFVVGLMAAVGLAFLLEYLDTTIKSEKDIEDALDMPVLGAISNMDSVDDFLKKSS</sequence>
<protein>
    <submittedName>
        <fullName evidence="10">Wzz/FepE/Etk N-terminal domain-containing protein</fullName>
    </submittedName>
</protein>
<evidence type="ECO:0000256" key="6">
    <source>
        <dbReference type="ARBA" id="ARBA00023136"/>
    </source>
</evidence>
<dbReference type="InterPro" id="IPR003856">
    <property type="entry name" value="LPS_length_determ_N"/>
</dbReference>
<evidence type="ECO:0000256" key="2">
    <source>
        <dbReference type="ARBA" id="ARBA00006683"/>
    </source>
</evidence>
<feature type="transmembrane region" description="Helical" evidence="7">
    <location>
        <begin position="20"/>
        <end position="40"/>
    </location>
</feature>
<keyword evidence="11" id="KW-1185">Reference proteome</keyword>
<evidence type="ECO:0000256" key="5">
    <source>
        <dbReference type="ARBA" id="ARBA00022989"/>
    </source>
</evidence>
<evidence type="ECO:0000313" key="11">
    <source>
        <dbReference type="Proteomes" id="UP001203665"/>
    </source>
</evidence>
<gene>
    <name evidence="10" type="ORF">NDM98_10740</name>
</gene>
<name>A0ABT0XJL9_9BACI</name>
<dbReference type="RefSeq" id="WP_251607335.1">
    <property type="nucleotide sequence ID" value="NZ_JAMQJY010000001.1"/>
</dbReference>
<dbReference type="PANTHER" id="PTHR32309">
    <property type="entry name" value="TYROSINE-PROTEIN KINASE"/>
    <property type="match status" value="1"/>
</dbReference>
<dbReference type="InterPro" id="IPR050445">
    <property type="entry name" value="Bact_polysacc_biosynth/exp"/>
</dbReference>
<comment type="subcellular location">
    <subcellularLocation>
        <location evidence="1">Cell membrane</location>
        <topology evidence="1">Multi-pass membrane protein</topology>
    </subcellularLocation>
</comment>
<evidence type="ECO:0000256" key="7">
    <source>
        <dbReference type="SAM" id="Phobius"/>
    </source>
</evidence>
<reference evidence="10" key="1">
    <citation type="submission" date="2022-06" db="EMBL/GenBank/DDBJ databases">
        <title>Alkalicoccobacillus porphyridii sp. nov., isolated from a marine red alga, Porphyridium purpureum and reclassification of Shouchella plakortidis and Shouchella gibsonii as Alkalicoccobacillus plakortidis comb. nov. and Alkalicoccobacillus gibsonii comb. nov.</title>
        <authorList>
            <person name="Kim K.H."/>
            <person name="Lee J.K."/>
            <person name="Han D.M."/>
            <person name="Baek J.H."/>
            <person name="Jeon C.O."/>
        </authorList>
    </citation>
    <scope>NUCLEOTIDE SEQUENCE</scope>
    <source>
        <strain evidence="10">DSM 19153</strain>
    </source>
</reference>
<proteinExistence type="inferred from homology"/>
<evidence type="ECO:0000313" key="10">
    <source>
        <dbReference type="EMBL" id="MCM2675925.1"/>
    </source>
</evidence>
<feature type="transmembrane region" description="Helical" evidence="7">
    <location>
        <begin position="178"/>
        <end position="199"/>
    </location>
</feature>
<accession>A0ABT0XJL9</accession>
<evidence type="ECO:0000256" key="4">
    <source>
        <dbReference type="ARBA" id="ARBA00022692"/>
    </source>
</evidence>
<dbReference type="InterPro" id="IPR032807">
    <property type="entry name" value="GNVR"/>
</dbReference>
<organism evidence="10 11">
    <name type="scientific">Alkalicoccobacillus plakortidis</name>
    <dbReference type="NCBI Taxonomy" id="444060"/>
    <lineage>
        <taxon>Bacteria</taxon>
        <taxon>Bacillati</taxon>
        <taxon>Bacillota</taxon>
        <taxon>Bacilli</taxon>
        <taxon>Bacillales</taxon>
        <taxon>Bacillaceae</taxon>
        <taxon>Alkalicoccobacillus</taxon>
    </lineage>
</organism>
<evidence type="ECO:0000259" key="9">
    <source>
        <dbReference type="Pfam" id="PF13807"/>
    </source>
</evidence>
<dbReference type="PANTHER" id="PTHR32309:SF13">
    <property type="entry name" value="FERRIC ENTEROBACTIN TRANSPORT PROTEIN FEPE"/>
    <property type="match status" value="1"/>
</dbReference>
<comment type="caution">
    <text evidence="10">The sequence shown here is derived from an EMBL/GenBank/DDBJ whole genome shotgun (WGS) entry which is preliminary data.</text>
</comment>
<feature type="domain" description="Tyrosine-protein kinase G-rich" evidence="9">
    <location>
        <begin position="151"/>
        <end position="195"/>
    </location>
</feature>
<dbReference type="Pfam" id="PF02706">
    <property type="entry name" value="Wzz"/>
    <property type="match status" value="1"/>
</dbReference>
<dbReference type="Pfam" id="PF13807">
    <property type="entry name" value="GNVR"/>
    <property type="match status" value="1"/>
</dbReference>
<feature type="domain" description="Polysaccharide chain length determinant N-terminal" evidence="8">
    <location>
        <begin position="3"/>
        <end position="94"/>
    </location>
</feature>
<evidence type="ECO:0000259" key="8">
    <source>
        <dbReference type="Pfam" id="PF02706"/>
    </source>
</evidence>